<reference evidence="2 3" key="1">
    <citation type="submission" date="2018-10" db="EMBL/GenBank/DDBJ databases">
        <title>A high-quality apple genome assembly.</title>
        <authorList>
            <person name="Hu J."/>
        </authorList>
    </citation>
    <scope>NUCLEOTIDE SEQUENCE [LARGE SCALE GENOMIC DNA]</scope>
    <source>
        <strain evidence="3">cv. HFTH1</strain>
        <tissue evidence="2">Young leaf</tissue>
    </source>
</reference>
<dbReference type="Proteomes" id="UP000290289">
    <property type="component" value="Chromosome 1"/>
</dbReference>
<organism evidence="2 3">
    <name type="scientific">Malus domestica</name>
    <name type="common">Apple</name>
    <name type="synonym">Pyrus malus</name>
    <dbReference type="NCBI Taxonomy" id="3750"/>
    <lineage>
        <taxon>Eukaryota</taxon>
        <taxon>Viridiplantae</taxon>
        <taxon>Streptophyta</taxon>
        <taxon>Embryophyta</taxon>
        <taxon>Tracheophyta</taxon>
        <taxon>Spermatophyta</taxon>
        <taxon>Magnoliopsida</taxon>
        <taxon>eudicotyledons</taxon>
        <taxon>Gunneridae</taxon>
        <taxon>Pentapetalae</taxon>
        <taxon>rosids</taxon>
        <taxon>fabids</taxon>
        <taxon>Rosales</taxon>
        <taxon>Rosaceae</taxon>
        <taxon>Amygdaloideae</taxon>
        <taxon>Maleae</taxon>
        <taxon>Malus</taxon>
    </lineage>
</organism>
<evidence type="ECO:0000313" key="3">
    <source>
        <dbReference type="Proteomes" id="UP000290289"/>
    </source>
</evidence>
<dbReference type="EMBL" id="RDQH01000327">
    <property type="protein sequence ID" value="RXI07684.1"/>
    <property type="molecule type" value="Genomic_DNA"/>
</dbReference>
<keyword evidence="1" id="KW-0472">Membrane</keyword>
<keyword evidence="3" id="KW-1185">Reference proteome</keyword>
<evidence type="ECO:0000256" key="1">
    <source>
        <dbReference type="SAM" id="Phobius"/>
    </source>
</evidence>
<gene>
    <name evidence="2" type="ORF">DVH24_005457</name>
</gene>
<keyword evidence="1" id="KW-1133">Transmembrane helix</keyword>
<feature type="transmembrane region" description="Helical" evidence="1">
    <location>
        <begin position="47"/>
        <end position="67"/>
    </location>
</feature>
<accession>A0A498KMN2</accession>
<evidence type="ECO:0000313" key="2">
    <source>
        <dbReference type="EMBL" id="RXI07684.1"/>
    </source>
</evidence>
<feature type="transmembrane region" description="Helical" evidence="1">
    <location>
        <begin position="261"/>
        <end position="278"/>
    </location>
</feature>
<proteinExistence type="predicted"/>
<comment type="caution">
    <text evidence="2">The sequence shown here is derived from an EMBL/GenBank/DDBJ whole genome shotgun (WGS) entry which is preliminary data.</text>
</comment>
<keyword evidence="1" id="KW-0812">Transmembrane</keyword>
<sequence length="280" mass="31432">MTLYPLPPPRCLNLRNPICHRPLALAWGRRQPSPSLLTLLPLPLSSIFYFIFISHLSLIFALLHLIFFSTIVFLRCSLFSLSFLPTSLSLHFPSTPPQFFPLQAIMVGDLDYLFLHLAFYCFLSEHFVSQVVLSLVSVFPEFISDIFSLPCSFPNIAPYRESSTIYPCYSFHWVSSPKISSGGTLWRFIAFKVHFALFGRIMGELPTRVACLPLFFVHPLGYLVILLGGGDRSTMVVSVAAMGCLLWALLIVVFVHGVGFLLGHFGLSFGGVLTLYYLSH</sequence>
<name>A0A498KMN2_MALDO</name>
<feature type="transmembrane region" description="Helical" evidence="1">
    <location>
        <begin position="209"/>
        <end position="228"/>
    </location>
</feature>
<protein>
    <submittedName>
        <fullName evidence="2">Uncharacterized protein</fullName>
    </submittedName>
</protein>
<dbReference type="AlphaFoldDB" id="A0A498KMN2"/>
<feature type="transmembrane region" description="Helical" evidence="1">
    <location>
        <begin position="235"/>
        <end position="255"/>
    </location>
</feature>